<name>A0A401QTU4_STRNR</name>
<evidence type="ECO:0000256" key="1">
    <source>
        <dbReference type="SAM" id="MobiDB-lite"/>
    </source>
</evidence>
<dbReference type="EMBL" id="BHXC01000006">
    <property type="protein sequence ID" value="GCB88826.1"/>
    <property type="molecule type" value="Genomic_DNA"/>
</dbReference>
<evidence type="ECO:0000313" key="3">
    <source>
        <dbReference type="Proteomes" id="UP000288351"/>
    </source>
</evidence>
<sequence>MAGEVVERADVTADGDAPVAHVDVVQLHGADHFRPCCVNGSRGDDESDVRGAGCGDCLVDVRLTRAWRTPPVCRGTRMQSVGSRKIWPFSFACRNSDRRATIRLASTVSRLLGSGVQPPQPQRSPSFLRWRGKNPWRSSPPPTHRVARALPRRCRRYGDKAKATRNSMSVGLPLRVLVAAWGEGVINAACLCERIASAPPIRRCAAPMPARSLPRAVVVRPAADWICWPFDAARRLGSRPFVNRLLTTCGAEIATLIVGCFRTALVRVLRDWRG</sequence>
<feature type="region of interest" description="Disordered" evidence="1">
    <location>
        <begin position="113"/>
        <end position="145"/>
    </location>
</feature>
<protein>
    <submittedName>
        <fullName evidence="2">Uncharacterized protein</fullName>
    </submittedName>
</protein>
<dbReference type="AlphaFoldDB" id="A0A401QTU4"/>
<gene>
    <name evidence="2" type="ORF">SALB_01499</name>
</gene>
<reference evidence="2 3" key="1">
    <citation type="journal article" date="2019" name="Microbiol. Resour. Announc.">
        <title>Draft Genome Sequence of the Most Traditional epsilon-Poly-l-Lysine Producer, Streptomyces albulus NBRC14147.</title>
        <authorList>
            <person name="Yamanaka K."/>
            <person name="Hamano Y."/>
        </authorList>
    </citation>
    <scope>NUCLEOTIDE SEQUENCE [LARGE SCALE GENOMIC DNA]</scope>
    <source>
        <strain evidence="2 3">NBRC 14147</strain>
    </source>
</reference>
<organism evidence="2 3">
    <name type="scientific">Streptomyces noursei</name>
    <name type="common">Streptomyces albulus</name>
    <dbReference type="NCBI Taxonomy" id="1971"/>
    <lineage>
        <taxon>Bacteria</taxon>
        <taxon>Bacillati</taxon>
        <taxon>Actinomycetota</taxon>
        <taxon>Actinomycetes</taxon>
        <taxon>Kitasatosporales</taxon>
        <taxon>Streptomycetaceae</taxon>
        <taxon>Streptomyces</taxon>
    </lineage>
</organism>
<proteinExistence type="predicted"/>
<comment type="caution">
    <text evidence="2">The sequence shown here is derived from an EMBL/GenBank/DDBJ whole genome shotgun (WGS) entry which is preliminary data.</text>
</comment>
<evidence type="ECO:0000313" key="2">
    <source>
        <dbReference type="EMBL" id="GCB88826.1"/>
    </source>
</evidence>
<dbReference type="Proteomes" id="UP000288351">
    <property type="component" value="Unassembled WGS sequence"/>
</dbReference>
<accession>A0A401QTU4</accession>